<keyword evidence="1" id="KW-0812">Transmembrane</keyword>
<dbReference type="NCBIfam" id="NF038012">
    <property type="entry name" value="DMT_1"/>
    <property type="match status" value="1"/>
</dbReference>
<feature type="transmembrane region" description="Helical" evidence="1">
    <location>
        <begin position="103"/>
        <end position="122"/>
    </location>
</feature>
<dbReference type="Proteomes" id="UP000315353">
    <property type="component" value="Unassembled WGS sequence"/>
</dbReference>
<keyword evidence="1" id="KW-1133">Transmembrane helix</keyword>
<accession>A0AB73BA27</accession>
<feature type="transmembrane region" description="Helical" evidence="1">
    <location>
        <begin position="227"/>
        <end position="245"/>
    </location>
</feature>
<proteinExistence type="predicted"/>
<name>A0AB73BA27_CORFL</name>
<evidence type="ECO:0000313" key="2">
    <source>
        <dbReference type="EMBL" id="GEB98671.1"/>
    </source>
</evidence>
<evidence type="ECO:0000256" key="1">
    <source>
        <dbReference type="SAM" id="Phobius"/>
    </source>
</evidence>
<comment type="caution">
    <text evidence="2">The sequence shown here is derived from an EMBL/GenBank/DDBJ whole genome shotgun (WGS) entry which is preliminary data.</text>
</comment>
<feature type="transmembrane region" description="Helical" evidence="1">
    <location>
        <begin position="160"/>
        <end position="177"/>
    </location>
</feature>
<protein>
    <recommendedName>
        <fullName evidence="4">DMT family transporter</fullName>
    </recommendedName>
</protein>
<dbReference type="EMBL" id="BJNB01000045">
    <property type="protein sequence ID" value="GEB98671.1"/>
    <property type="molecule type" value="Genomic_DNA"/>
</dbReference>
<feature type="transmembrane region" description="Helical" evidence="1">
    <location>
        <begin position="251"/>
        <end position="274"/>
    </location>
</feature>
<sequence>MVDVLSNFIAVAFALASAITVAWGTVVRHRIALDAPGPVMRTSMANPLWWIGTLAAVVAYGLQIIALGFGTLLVVQPVLVLSLMFTLPLAAWYSRRRMAFHEVFWSIALTVAVGTMVVHGRPSPGMLQPSWNDWWPGLIVGIAALASLGAAAWRFRSYRALLLGVSSGVIYGYVALLSKSVVNNFTHGGFSALLSDWPFYALVLMAGTGTVMQQYSFHAGPLSQSLPAMTILEPIVAFALGYAVLGEKFQVTSLAGWTVMATALAVMIMATIILSRVPVGATTKTSHSHPR</sequence>
<organism evidence="2 3">
    <name type="scientific">Corynebacterium flavescens</name>
    <dbReference type="NCBI Taxonomy" id="28028"/>
    <lineage>
        <taxon>Bacteria</taxon>
        <taxon>Bacillati</taxon>
        <taxon>Actinomycetota</taxon>
        <taxon>Actinomycetes</taxon>
        <taxon>Mycobacteriales</taxon>
        <taxon>Corynebacteriaceae</taxon>
        <taxon>Corynebacterium</taxon>
    </lineage>
</organism>
<feature type="transmembrane region" description="Helical" evidence="1">
    <location>
        <begin position="134"/>
        <end position="153"/>
    </location>
</feature>
<feature type="transmembrane region" description="Helical" evidence="1">
    <location>
        <begin position="72"/>
        <end position="91"/>
    </location>
</feature>
<gene>
    <name evidence="2" type="ORF">CFL01nite_21660</name>
</gene>
<feature type="transmembrane region" description="Helical" evidence="1">
    <location>
        <begin position="6"/>
        <end position="27"/>
    </location>
</feature>
<evidence type="ECO:0000313" key="3">
    <source>
        <dbReference type="Proteomes" id="UP000315353"/>
    </source>
</evidence>
<feature type="transmembrane region" description="Helical" evidence="1">
    <location>
        <begin position="197"/>
        <end position="215"/>
    </location>
</feature>
<feature type="transmembrane region" description="Helical" evidence="1">
    <location>
        <begin position="48"/>
        <end position="66"/>
    </location>
</feature>
<dbReference type="PANTHER" id="PTHR40761">
    <property type="entry name" value="CONSERVED INTEGRAL MEMBRANE ALANINE VALINE AND LEUCINE RICH PROTEIN-RELATED"/>
    <property type="match status" value="1"/>
</dbReference>
<dbReference type="PANTHER" id="PTHR40761:SF1">
    <property type="entry name" value="CONSERVED INTEGRAL MEMBRANE ALANINE VALINE AND LEUCINE RICH PROTEIN-RELATED"/>
    <property type="match status" value="1"/>
</dbReference>
<reference evidence="2 3" key="1">
    <citation type="submission" date="2019-06" db="EMBL/GenBank/DDBJ databases">
        <title>Whole genome shotgun sequence of Corynebacterium flavescens NBRC 14136.</title>
        <authorList>
            <person name="Hosoyama A."/>
            <person name="Uohara A."/>
            <person name="Ohji S."/>
            <person name="Ichikawa N."/>
        </authorList>
    </citation>
    <scope>NUCLEOTIDE SEQUENCE [LARGE SCALE GENOMIC DNA]</scope>
    <source>
        <strain evidence="2 3">NBRC 14136</strain>
    </source>
</reference>
<dbReference type="AlphaFoldDB" id="A0AB73BA27"/>
<evidence type="ECO:0008006" key="4">
    <source>
        <dbReference type="Google" id="ProtNLM"/>
    </source>
</evidence>
<keyword evidence="1" id="KW-0472">Membrane</keyword>